<dbReference type="KEGG" id="fil:BN1229_v1_1676"/>
<evidence type="ECO:0000259" key="4">
    <source>
        <dbReference type="Pfam" id="PF01420"/>
    </source>
</evidence>
<feature type="domain" description="Type I restriction modification DNA specificity" evidence="4">
    <location>
        <begin position="258"/>
        <end position="411"/>
    </location>
</feature>
<gene>
    <name evidence="5" type="ORF">YBN1229_v1_1680</name>
</gene>
<dbReference type="Gene3D" id="1.10.287.1120">
    <property type="entry name" value="Bipartite methylase S protein"/>
    <property type="match status" value="1"/>
</dbReference>
<evidence type="ECO:0000256" key="1">
    <source>
        <dbReference type="ARBA" id="ARBA00010923"/>
    </source>
</evidence>
<proteinExistence type="inferred from homology"/>
<reference evidence="6" key="1">
    <citation type="submission" date="2015-02" db="EMBL/GenBank/DDBJ databases">
        <authorList>
            <person name="Chooi Y.-H."/>
        </authorList>
    </citation>
    <scope>NUCLEOTIDE SEQUENCE [LARGE SCALE GENOMIC DNA]</scope>
    <source>
        <strain evidence="6">strain Y</strain>
    </source>
</reference>
<evidence type="ECO:0000313" key="6">
    <source>
        <dbReference type="Proteomes" id="UP000033187"/>
    </source>
</evidence>
<dbReference type="GO" id="GO:0003677">
    <property type="term" value="F:DNA binding"/>
    <property type="evidence" value="ECO:0007669"/>
    <property type="project" value="UniProtKB-KW"/>
</dbReference>
<dbReference type="PANTHER" id="PTHR30408:SF12">
    <property type="entry name" value="TYPE I RESTRICTION ENZYME MJAVIII SPECIFICITY SUBUNIT"/>
    <property type="match status" value="1"/>
</dbReference>
<evidence type="ECO:0000256" key="3">
    <source>
        <dbReference type="ARBA" id="ARBA00023125"/>
    </source>
</evidence>
<comment type="similarity">
    <text evidence="1">Belongs to the type-I restriction system S methylase family.</text>
</comment>
<dbReference type="EMBL" id="LN829119">
    <property type="protein sequence ID" value="CPR18369.1"/>
    <property type="molecule type" value="Genomic_DNA"/>
</dbReference>
<protein>
    <submittedName>
        <fullName evidence="5">Restriction modification system DNA specificity domain</fullName>
    </submittedName>
</protein>
<keyword evidence="3" id="KW-0238">DNA-binding</keyword>
<evidence type="ECO:0000313" key="5">
    <source>
        <dbReference type="EMBL" id="CPR18369.1"/>
    </source>
</evidence>
<dbReference type="InterPro" id="IPR000055">
    <property type="entry name" value="Restrct_endonuc_typeI_TRD"/>
</dbReference>
<keyword evidence="2" id="KW-0680">Restriction system</keyword>
<accession>A0A0D6JEU0</accession>
<dbReference type="Proteomes" id="UP000033187">
    <property type="component" value="Chromosome 1"/>
</dbReference>
<dbReference type="OrthoDB" id="164285at2"/>
<dbReference type="PANTHER" id="PTHR30408">
    <property type="entry name" value="TYPE-1 RESTRICTION ENZYME ECOKI SPECIFICITY PROTEIN"/>
    <property type="match status" value="1"/>
</dbReference>
<name>A0A0D6JEU0_9HYPH</name>
<dbReference type="AlphaFoldDB" id="A0A0D6JEU0"/>
<dbReference type="REBASE" id="110369">
    <property type="entry name" value="S.FspYORF1678P"/>
</dbReference>
<dbReference type="InterPro" id="IPR044946">
    <property type="entry name" value="Restrct_endonuc_typeI_TRD_sf"/>
</dbReference>
<dbReference type="RefSeq" id="WP_046477833.1">
    <property type="nucleotide sequence ID" value="NZ_LN829119.1"/>
</dbReference>
<dbReference type="GO" id="GO:0009307">
    <property type="term" value="P:DNA restriction-modification system"/>
    <property type="evidence" value="ECO:0007669"/>
    <property type="project" value="UniProtKB-KW"/>
</dbReference>
<organism evidence="5 6">
    <name type="scientific">Candidatus Filomicrobium marinum</name>
    <dbReference type="NCBI Taxonomy" id="1608628"/>
    <lineage>
        <taxon>Bacteria</taxon>
        <taxon>Pseudomonadati</taxon>
        <taxon>Pseudomonadota</taxon>
        <taxon>Alphaproteobacteria</taxon>
        <taxon>Hyphomicrobiales</taxon>
        <taxon>Hyphomicrobiaceae</taxon>
        <taxon>Filomicrobium</taxon>
    </lineage>
</organism>
<keyword evidence="6" id="KW-1185">Reference proteome</keyword>
<sequence length="442" mass="49069">MTAHRYIQYQESGLPWVGPVPSHWQILPLLGVVRERDESNAGLVEDNLLSLSYGRIIRKNMSSNDGLLPGSFETYQVVHPGDIVFRLTDLQNDKRSLRTALVQERGIITSAYLAVCPQGVSPGYLHYLLRAYDVSKVFYSMGGGLRQSMKFADLRRLPILLPSPQEQAAISTFLDRETGKIDALVEEQKLLIELLKEKRQAVISRAVTKGLDPNIRMKDSGVEWLGEVPEHWEVTRLARLARPETTITYGIVQAGPDVDGGVPYIRTSDMSGDELPIDGYLRTSPEIDEAYARSRVRTGDLVIAIRATVGKALMVPPYLDGANLTQGTAKFSPAKDVSARFVLYFLRSHGASGEFFRISKGATFKEITLEMLRKFPMLLPPPGEQLSICDWLDNETQRLADLLTQARNAVELLTERRSALISAAVTGKIDVREMAEAEGVAA</sequence>
<dbReference type="CDD" id="cd17256">
    <property type="entry name" value="RMtype1_S_EcoJA65PI-TRD1-CR1_like"/>
    <property type="match status" value="1"/>
</dbReference>
<dbReference type="KEGG" id="fiy:BN1229_v1_1680"/>
<dbReference type="InterPro" id="IPR052021">
    <property type="entry name" value="Type-I_RS_S_subunit"/>
</dbReference>
<evidence type="ECO:0000256" key="2">
    <source>
        <dbReference type="ARBA" id="ARBA00022747"/>
    </source>
</evidence>
<dbReference type="Gene3D" id="3.90.220.20">
    <property type="entry name" value="DNA methylase specificity domains"/>
    <property type="match status" value="2"/>
</dbReference>
<dbReference type="Pfam" id="PF01420">
    <property type="entry name" value="Methylase_S"/>
    <property type="match status" value="1"/>
</dbReference>
<dbReference type="SUPFAM" id="SSF116734">
    <property type="entry name" value="DNA methylase specificity domain"/>
    <property type="match status" value="2"/>
</dbReference>